<reference evidence="2" key="1">
    <citation type="journal article" date="2020" name="Stud. Mycol.">
        <title>101 Dothideomycetes genomes: a test case for predicting lifestyles and emergence of pathogens.</title>
        <authorList>
            <person name="Haridas S."/>
            <person name="Albert R."/>
            <person name="Binder M."/>
            <person name="Bloem J."/>
            <person name="Labutti K."/>
            <person name="Salamov A."/>
            <person name="Andreopoulos B."/>
            <person name="Baker S."/>
            <person name="Barry K."/>
            <person name="Bills G."/>
            <person name="Bluhm B."/>
            <person name="Cannon C."/>
            <person name="Castanera R."/>
            <person name="Culley D."/>
            <person name="Daum C."/>
            <person name="Ezra D."/>
            <person name="Gonzalez J."/>
            <person name="Henrissat B."/>
            <person name="Kuo A."/>
            <person name="Liang C."/>
            <person name="Lipzen A."/>
            <person name="Lutzoni F."/>
            <person name="Magnuson J."/>
            <person name="Mondo S."/>
            <person name="Nolan M."/>
            <person name="Ohm R."/>
            <person name="Pangilinan J."/>
            <person name="Park H.-J."/>
            <person name="Ramirez L."/>
            <person name="Alfaro M."/>
            <person name="Sun H."/>
            <person name="Tritt A."/>
            <person name="Yoshinaga Y."/>
            <person name="Zwiers L.-H."/>
            <person name="Turgeon B."/>
            <person name="Goodwin S."/>
            <person name="Spatafora J."/>
            <person name="Crous P."/>
            <person name="Grigoriev I."/>
        </authorList>
    </citation>
    <scope>NUCLEOTIDE SEQUENCE</scope>
    <source>
        <strain evidence="2">ATCC 36951</strain>
    </source>
</reference>
<evidence type="ECO:0000256" key="1">
    <source>
        <dbReference type="SAM" id="MobiDB-lite"/>
    </source>
</evidence>
<organism evidence="2 3">
    <name type="scientific">Zasmidium cellare ATCC 36951</name>
    <dbReference type="NCBI Taxonomy" id="1080233"/>
    <lineage>
        <taxon>Eukaryota</taxon>
        <taxon>Fungi</taxon>
        <taxon>Dikarya</taxon>
        <taxon>Ascomycota</taxon>
        <taxon>Pezizomycotina</taxon>
        <taxon>Dothideomycetes</taxon>
        <taxon>Dothideomycetidae</taxon>
        <taxon>Mycosphaerellales</taxon>
        <taxon>Mycosphaerellaceae</taxon>
        <taxon>Zasmidium</taxon>
    </lineage>
</organism>
<protein>
    <submittedName>
        <fullName evidence="2">Uncharacterized protein</fullName>
    </submittedName>
</protein>
<dbReference type="Proteomes" id="UP000799537">
    <property type="component" value="Unassembled WGS sequence"/>
</dbReference>
<proteinExistence type="predicted"/>
<dbReference type="AlphaFoldDB" id="A0A6A6D402"/>
<name>A0A6A6D402_ZASCE</name>
<feature type="region of interest" description="Disordered" evidence="1">
    <location>
        <begin position="1"/>
        <end position="21"/>
    </location>
</feature>
<evidence type="ECO:0000313" key="3">
    <source>
        <dbReference type="Proteomes" id="UP000799537"/>
    </source>
</evidence>
<accession>A0A6A6D402</accession>
<evidence type="ECO:0000313" key="2">
    <source>
        <dbReference type="EMBL" id="KAF2174141.1"/>
    </source>
</evidence>
<dbReference type="RefSeq" id="XP_033675030.1">
    <property type="nucleotide sequence ID" value="XM_033811110.1"/>
</dbReference>
<gene>
    <name evidence="2" type="ORF">M409DRAFT_49010</name>
</gene>
<dbReference type="GeneID" id="54564382"/>
<keyword evidence="3" id="KW-1185">Reference proteome</keyword>
<dbReference type="EMBL" id="ML993579">
    <property type="protein sequence ID" value="KAF2174141.1"/>
    <property type="molecule type" value="Genomic_DNA"/>
</dbReference>
<sequence length="174" mass="17984">MWTAPPRQPSERGLPAQHSAALLPRGQTPYVPAILRTRARCRRFLVAATTAAAAAAGRGGEGSLTSTCEALCLGDAAGAECDVSAAARLPRFCWSGRGGVGGAAQRRVGVSVSAGASQSTYVAVRERSYQDRDDGVVIELAERASFEAARLRPATAKLHPEADAPGAGQFIGLP</sequence>